<feature type="domain" description="Peptidase M24" evidence="8">
    <location>
        <begin position="11"/>
        <end position="247"/>
    </location>
</feature>
<gene>
    <name evidence="6" type="primary">map</name>
    <name evidence="9" type="ORF">UY67_C0001G0043</name>
</gene>
<feature type="binding site" evidence="6">
    <location>
        <position position="112"/>
    </location>
    <ligand>
        <name>a divalent metal cation</name>
        <dbReference type="ChEBI" id="CHEBI:60240"/>
        <label>2</label>
        <note>catalytic</note>
    </ligand>
</feature>
<dbReference type="GO" id="GO:0070006">
    <property type="term" value="F:metalloaminopeptidase activity"/>
    <property type="evidence" value="ECO:0007669"/>
    <property type="project" value="UniProtKB-UniRule"/>
</dbReference>
<accession>A0A0G1X220</accession>
<dbReference type="STRING" id="1618671.UY67_C0001G0043"/>
<evidence type="ECO:0000313" key="10">
    <source>
        <dbReference type="Proteomes" id="UP000034273"/>
    </source>
</evidence>
<dbReference type="PATRIC" id="fig|1618671.3.peg.47"/>
<dbReference type="AlphaFoldDB" id="A0A0G1X220"/>
<dbReference type="GO" id="GO:0046872">
    <property type="term" value="F:metal ion binding"/>
    <property type="evidence" value="ECO:0007669"/>
    <property type="project" value="UniProtKB-UniRule"/>
</dbReference>
<dbReference type="PANTHER" id="PTHR43330">
    <property type="entry name" value="METHIONINE AMINOPEPTIDASE"/>
    <property type="match status" value="1"/>
</dbReference>
<dbReference type="InterPro" id="IPR002467">
    <property type="entry name" value="Pept_M24A_MAP1"/>
</dbReference>
<feature type="binding site" evidence="6">
    <location>
        <position position="82"/>
    </location>
    <ligand>
        <name>substrate</name>
    </ligand>
</feature>
<dbReference type="PANTHER" id="PTHR43330:SF27">
    <property type="entry name" value="METHIONINE AMINOPEPTIDASE"/>
    <property type="match status" value="1"/>
</dbReference>
<feature type="binding site" evidence="6">
    <location>
        <position position="183"/>
    </location>
    <ligand>
        <name>substrate</name>
    </ligand>
</feature>
<evidence type="ECO:0000256" key="1">
    <source>
        <dbReference type="ARBA" id="ARBA00002521"/>
    </source>
</evidence>
<dbReference type="PRINTS" id="PR00599">
    <property type="entry name" value="MAPEPTIDASE"/>
</dbReference>
<dbReference type="EMBL" id="LCQW01000001">
    <property type="protein sequence ID" value="KKW25041.1"/>
    <property type="molecule type" value="Genomic_DNA"/>
</dbReference>
<feature type="binding site" evidence="6">
    <location>
        <position position="176"/>
    </location>
    <ligand>
        <name>a divalent metal cation</name>
        <dbReference type="ChEBI" id="CHEBI:60240"/>
        <label>2</label>
        <note>catalytic</note>
    </ligand>
</feature>
<evidence type="ECO:0000256" key="2">
    <source>
        <dbReference type="ARBA" id="ARBA00022438"/>
    </source>
</evidence>
<feature type="binding site" evidence="6">
    <location>
        <position position="240"/>
    </location>
    <ligand>
        <name>a divalent metal cation</name>
        <dbReference type="ChEBI" id="CHEBI:60240"/>
        <label>2</label>
        <note>catalytic</note>
    </ligand>
</feature>
<feature type="binding site" evidence="6">
    <location>
        <position position="209"/>
    </location>
    <ligand>
        <name>a divalent metal cation</name>
        <dbReference type="ChEBI" id="CHEBI:60240"/>
        <label>2</label>
        <note>catalytic</note>
    </ligand>
</feature>
<dbReference type="GO" id="GO:0005829">
    <property type="term" value="C:cytosol"/>
    <property type="evidence" value="ECO:0007669"/>
    <property type="project" value="TreeGrafter"/>
</dbReference>
<comment type="subunit">
    <text evidence="6">Monomer.</text>
</comment>
<feature type="binding site" evidence="6">
    <location>
        <position position="112"/>
    </location>
    <ligand>
        <name>a divalent metal cation</name>
        <dbReference type="ChEBI" id="CHEBI:60240"/>
        <label>1</label>
    </ligand>
</feature>
<evidence type="ECO:0000256" key="5">
    <source>
        <dbReference type="ARBA" id="ARBA00022801"/>
    </source>
</evidence>
<comment type="caution">
    <text evidence="9">The sequence shown here is derived from an EMBL/GenBank/DDBJ whole genome shotgun (WGS) entry which is preliminary data.</text>
</comment>
<feature type="binding site" evidence="6">
    <location>
        <position position="240"/>
    </location>
    <ligand>
        <name>a divalent metal cation</name>
        <dbReference type="ChEBI" id="CHEBI:60240"/>
        <label>1</label>
    </ligand>
</feature>
<keyword evidence="3 6" id="KW-0645">Protease</keyword>
<dbReference type="SUPFAM" id="SSF55920">
    <property type="entry name" value="Creatinase/aminopeptidase"/>
    <property type="match status" value="1"/>
</dbReference>
<keyword evidence="4 6" id="KW-0479">Metal-binding</keyword>
<comment type="cofactor">
    <cofactor evidence="6">
        <name>Co(2+)</name>
        <dbReference type="ChEBI" id="CHEBI:48828"/>
    </cofactor>
    <cofactor evidence="6">
        <name>Zn(2+)</name>
        <dbReference type="ChEBI" id="CHEBI:29105"/>
    </cofactor>
    <cofactor evidence="6">
        <name>Mn(2+)</name>
        <dbReference type="ChEBI" id="CHEBI:29035"/>
    </cofactor>
    <cofactor evidence="6">
        <name>Fe(2+)</name>
        <dbReference type="ChEBI" id="CHEBI:29033"/>
    </cofactor>
    <text evidence="6">Binds 2 divalent metal cations per subunit. Has a high-affinity and a low affinity metal-binding site. The true nature of the physiological cofactor is under debate. The enzyme is active with cobalt, zinc, manganese or divalent iron ions. Most likely, methionine aminopeptidases function as mononuclear Fe(2+)-metalloproteases under physiological conditions, and the catalytically relevant metal-binding site has been assigned to the histidine-containing high-affinity site.</text>
</comment>
<evidence type="ECO:0000256" key="3">
    <source>
        <dbReference type="ARBA" id="ARBA00022670"/>
    </source>
</evidence>
<dbReference type="InterPro" id="IPR000994">
    <property type="entry name" value="Pept_M24"/>
</dbReference>
<name>A0A0G1X220_9BACT</name>
<evidence type="ECO:0000313" key="9">
    <source>
        <dbReference type="EMBL" id="KKW25041.1"/>
    </source>
</evidence>
<feature type="binding site" evidence="6">
    <location>
        <position position="101"/>
    </location>
    <ligand>
        <name>a divalent metal cation</name>
        <dbReference type="ChEBI" id="CHEBI:60240"/>
        <label>1</label>
    </ligand>
</feature>
<dbReference type="Gene3D" id="3.90.230.10">
    <property type="entry name" value="Creatinase/methionine aminopeptidase superfamily"/>
    <property type="match status" value="1"/>
</dbReference>
<organism evidence="9 10">
    <name type="scientific">Candidatus Kaiserbacteria bacterium GW2011_GWA2_52_12</name>
    <dbReference type="NCBI Taxonomy" id="1618671"/>
    <lineage>
        <taxon>Bacteria</taxon>
        <taxon>Candidatus Kaiseribacteriota</taxon>
    </lineage>
</organism>
<keyword evidence="2 6" id="KW-0031">Aminopeptidase</keyword>
<protein>
    <recommendedName>
        <fullName evidence="6 7">Methionine aminopeptidase</fullName>
        <shortName evidence="6">MAP</shortName>
        <shortName evidence="6">MetAP</shortName>
        <ecNumber evidence="6 7">3.4.11.18</ecNumber>
    </recommendedName>
    <alternativeName>
        <fullName evidence="6">Peptidase M</fullName>
    </alternativeName>
</protein>
<evidence type="ECO:0000256" key="7">
    <source>
        <dbReference type="RuleBase" id="RU003653"/>
    </source>
</evidence>
<dbReference type="InterPro" id="IPR036005">
    <property type="entry name" value="Creatinase/aminopeptidase-like"/>
</dbReference>
<comment type="similarity">
    <text evidence="6">Belongs to the peptidase M24A family. Methionine aminopeptidase type 1 subfamily.</text>
</comment>
<evidence type="ECO:0000256" key="6">
    <source>
        <dbReference type="HAMAP-Rule" id="MF_01974"/>
    </source>
</evidence>
<keyword evidence="5 6" id="KW-0378">Hydrolase</keyword>
<dbReference type="EC" id="3.4.11.18" evidence="6 7"/>
<dbReference type="NCBIfam" id="TIGR00500">
    <property type="entry name" value="met_pdase_I"/>
    <property type="match status" value="1"/>
</dbReference>
<dbReference type="HAMAP" id="MF_01974">
    <property type="entry name" value="MetAP_1"/>
    <property type="match status" value="1"/>
</dbReference>
<dbReference type="Proteomes" id="UP000034273">
    <property type="component" value="Unassembled WGS sequence"/>
</dbReference>
<dbReference type="Pfam" id="PF00557">
    <property type="entry name" value="Peptidase_M24"/>
    <property type="match status" value="1"/>
</dbReference>
<reference evidence="9 10" key="1">
    <citation type="journal article" date="2015" name="Nature">
        <title>rRNA introns, odd ribosomes, and small enigmatic genomes across a large radiation of phyla.</title>
        <authorList>
            <person name="Brown C.T."/>
            <person name="Hug L.A."/>
            <person name="Thomas B.C."/>
            <person name="Sharon I."/>
            <person name="Castelle C.J."/>
            <person name="Singh A."/>
            <person name="Wilkins M.J."/>
            <person name="Williams K.H."/>
            <person name="Banfield J.F."/>
        </authorList>
    </citation>
    <scope>NUCLEOTIDE SEQUENCE [LARGE SCALE GENOMIC DNA]</scope>
</reference>
<dbReference type="CDD" id="cd01086">
    <property type="entry name" value="MetAP1"/>
    <property type="match status" value="1"/>
</dbReference>
<evidence type="ECO:0000256" key="4">
    <source>
        <dbReference type="ARBA" id="ARBA00022723"/>
    </source>
</evidence>
<dbReference type="InterPro" id="IPR001714">
    <property type="entry name" value="Pept_M24_MAP"/>
</dbReference>
<dbReference type="GO" id="GO:0004239">
    <property type="term" value="F:initiator methionyl aminopeptidase activity"/>
    <property type="evidence" value="ECO:0007669"/>
    <property type="project" value="UniProtKB-UniRule"/>
</dbReference>
<comment type="catalytic activity">
    <reaction evidence="6 7">
        <text>Release of N-terminal amino acids, preferentially methionine, from peptides and arylamides.</text>
        <dbReference type="EC" id="3.4.11.18"/>
    </reaction>
</comment>
<dbReference type="GO" id="GO:0006508">
    <property type="term" value="P:proteolysis"/>
    <property type="evidence" value="ECO:0007669"/>
    <property type="project" value="UniProtKB-KW"/>
</dbReference>
<comment type="function">
    <text evidence="1 6">Removes the N-terminal methionine from nascent proteins. The N-terminal methionine is often cleaved when the second residue in the primary sequence is small and uncharged (Met-Ala-, Cys, Gly, Pro, Ser, Thr, or Val). Requires deformylation of the N(alpha)-formylated initiator methionine before it can be hydrolyzed.</text>
</comment>
<evidence type="ECO:0000259" key="8">
    <source>
        <dbReference type="Pfam" id="PF00557"/>
    </source>
</evidence>
<proteinExistence type="inferred from homology"/>
<sequence length="256" mass="27649">MIAKTEQEIAALREGGRRLARHVRELSKFVKPGVTAAELEKKAREMVRADGDEPAFLGHKDPHDKTGYPSALCLSINDVIVHSPAAVNDAVIKDGDIVCLDFGIKHKGLYTDHAVTVIAGTPKSKDDVKLLRGTKEALVVGITQALVGNTTGDIGAAVEEVAEKYHFGFPRNLSGHGVGKKVHEEPHVPNFGDSGKGTKLVEGLVIAIEPMMTLGKGDLYVDKDNFSYRTKDGSRTAHFEHTVLITKNGPEILTIE</sequence>